<keyword evidence="3 9" id="KW-0663">Pyridoxal phosphate</keyword>
<feature type="modified residue" description="N6-(pyridoxal phosphate)lysine" evidence="9">
    <location>
        <position position="137"/>
    </location>
</feature>
<evidence type="ECO:0000256" key="3">
    <source>
        <dbReference type="ARBA" id="ARBA00022898"/>
    </source>
</evidence>
<comment type="catalytic activity">
    <reaction evidence="8">
        <text>L-ornithine + H(+) = putrescine + CO2</text>
        <dbReference type="Rhea" id="RHEA:22964"/>
        <dbReference type="ChEBI" id="CHEBI:15378"/>
        <dbReference type="ChEBI" id="CHEBI:16526"/>
        <dbReference type="ChEBI" id="CHEBI:46911"/>
        <dbReference type="ChEBI" id="CHEBI:326268"/>
        <dbReference type="EC" id="4.1.1.17"/>
    </reaction>
</comment>
<dbReference type="GO" id="GO:0033387">
    <property type="term" value="P:putrescine biosynthetic process from arginine, via ornithine"/>
    <property type="evidence" value="ECO:0007669"/>
    <property type="project" value="TreeGrafter"/>
</dbReference>
<evidence type="ECO:0000256" key="7">
    <source>
        <dbReference type="ARBA" id="ARBA00046672"/>
    </source>
</evidence>
<dbReference type="InterPro" id="IPR000183">
    <property type="entry name" value="Orn/DAP/Arg_de-COase"/>
</dbReference>
<evidence type="ECO:0000313" key="14">
    <source>
        <dbReference type="EMBL" id="KAG0146345.1"/>
    </source>
</evidence>
<evidence type="ECO:0000259" key="13">
    <source>
        <dbReference type="Pfam" id="PF02784"/>
    </source>
</evidence>
<dbReference type="CDD" id="cd00622">
    <property type="entry name" value="PLPDE_III_ODC"/>
    <property type="match status" value="1"/>
</dbReference>
<evidence type="ECO:0000256" key="2">
    <source>
        <dbReference type="ARBA" id="ARBA00008872"/>
    </source>
</evidence>
<name>A0A9P6NMR7_9BASI</name>
<dbReference type="PANTHER" id="PTHR11482">
    <property type="entry name" value="ARGININE/DIAMINOPIMELATE/ORNITHINE DECARBOXYLASE"/>
    <property type="match status" value="1"/>
</dbReference>
<dbReference type="SUPFAM" id="SSF51419">
    <property type="entry name" value="PLP-binding barrel"/>
    <property type="match status" value="1"/>
</dbReference>
<dbReference type="Proteomes" id="UP000886653">
    <property type="component" value="Unassembled WGS sequence"/>
</dbReference>
<dbReference type="PRINTS" id="PR01179">
    <property type="entry name" value="ODADCRBXLASE"/>
</dbReference>
<dbReference type="SUPFAM" id="SSF50621">
    <property type="entry name" value="Alanine racemase C-terminal domain-like"/>
    <property type="match status" value="1"/>
</dbReference>
<evidence type="ECO:0000256" key="1">
    <source>
        <dbReference type="ARBA" id="ARBA00001933"/>
    </source>
</evidence>
<dbReference type="PANTHER" id="PTHR11482:SF6">
    <property type="entry name" value="ORNITHINE DECARBOXYLASE 1-RELATED"/>
    <property type="match status" value="1"/>
</dbReference>
<dbReference type="InterPro" id="IPR029066">
    <property type="entry name" value="PLP-binding_barrel"/>
</dbReference>
<gene>
    <name evidence="14" type="ORF">CROQUDRAFT_657509</name>
</gene>
<evidence type="ECO:0000256" key="9">
    <source>
        <dbReference type="PIRSR" id="PIRSR600183-50"/>
    </source>
</evidence>
<evidence type="ECO:0000256" key="10">
    <source>
        <dbReference type="RuleBase" id="RU003737"/>
    </source>
</evidence>
<dbReference type="GO" id="GO:0005737">
    <property type="term" value="C:cytoplasm"/>
    <property type="evidence" value="ECO:0007669"/>
    <property type="project" value="TreeGrafter"/>
</dbReference>
<comment type="subunit">
    <text evidence="7">Homodimer. Only the dimer is catalytically active, as the active sites are constructed of residues from both monomers.</text>
</comment>
<feature type="region of interest" description="Disordered" evidence="11">
    <location>
        <begin position="51"/>
        <end position="77"/>
    </location>
</feature>
<dbReference type="GO" id="GO:0004586">
    <property type="term" value="F:ornithine decarboxylase activity"/>
    <property type="evidence" value="ECO:0007669"/>
    <property type="project" value="UniProtKB-EC"/>
</dbReference>
<dbReference type="Gene3D" id="2.40.37.10">
    <property type="entry name" value="Lyase, Ornithine Decarboxylase, Chain A, domain 1"/>
    <property type="match status" value="1"/>
</dbReference>
<comment type="similarity">
    <text evidence="2 10">Belongs to the Orn/Lys/Arg decarboxylase class-II family.</text>
</comment>
<accession>A0A9P6NMR7</accession>
<dbReference type="EC" id="4.1.1.17" evidence="6"/>
<sequence>MIQACYPVPGTKLAGQKQHLIEPLHTPGQHVIISNPRSGPEQAGCLQVPARVSVPPRPSKRQGPKPSKQLSSPELPVIHSGSTVDNFRAVLQAIDLDECEENGENAFYVCDLAVVYRLYLRWQRALGGRVEPFFAVKCNPDPHVLNLLAKLGLGFDCASHAEIASILALGVSPTQIIYANPCKAGSFIRHAHAAGVELMTFDNADELAKVAKHHPRAKMVLRILIDDRGSLCRFGEKFGAPLEHVAGLLEAAVKLAVDVVGVAFHVGSGCTEAARYTAAVRDAKWVFELAAQFGFAFKLLDVGGGFGDDNFEILAEGLLAGLDECFPPGCGVRVIAEPGRYFVTEAFELATNIIARRQASAVAAVKSTTDSHSVMDIKEAEEAPVTMYYINDGVYGAFNCIIFDHRVVHPKILSLSGKLCTETLSKRLTGPSDDGEPEPESGASFASLELETCKIFGPSCDSIDLVCPRARLPTKALKVGDWLRWTRMGAYSICAASQFNGFEISQVRYTIDSKGDQALEDQLRLILGCVL</sequence>
<evidence type="ECO:0000256" key="6">
    <source>
        <dbReference type="ARBA" id="ARBA00034138"/>
    </source>
</evidence>
<dbReference type="InterPro" id="IPR002433">
    <property type="entry name" value="Orn_de-COase"/>
</dbReference>
<comment type="cofactor">
    <cofactor evidence="1 9">
        <name>pyridoxal 5'-phosphate</name>
        <dbReference type="ChEBI" id="CHEBI:597326"/>
    </cofactor>
</comment>
<comment type="pathway">
    <text evidence="5">Amine and polyamine biosynthesis; putrescine biosynthesis via L-ornithine pathway; putrescine from L-ornithine: step 1/1.</text>
</comment>
<evidence type="ECO:0000256" key="5">
    <source>
        <dbReference type="ARBA" id="ARBA00034115"/>
    </source>
</evidence>
<feature type="domain" description="Orn/DAP/Arg decarboxylase 2 N-terminal" evidence="13">
    <location>
        <begin position="114"/>
        <end position="343"/>
    </location>
</feature>
<dbReference type="EMBL" id="MU167262">
    <property type="protein sequence ID" value="KAG0146345.1"/>
    <property type="molecule type" value="Genomic_DNA"/>
</dbReference>
<dbReference type="PROSITE" id="PS00878">
    <property type="entry name" value="ODR_DC_2_1"/>
    <property type="match status" value="1"/>
</dbReference>
<organism evidence="14 15">
    <name type="scientific">Cronartium quercuum f. sp. fusiforme G11</name>
    <dbReference type="NCBI Taxonomy" id="708437"/>
    <lineage>
        <taxon>Eukaryota</taxon>
        <taxon>Fungi</taxon>
        <taxon>Dikarya</taxon>
        <taxon>Basidiomycota</taxon>
        <taxon>Pucciniomycotina</taxon>
        <taxon>Pucciniomycetes</taxon>
        <taxon>Pucciniales</taxon>
        <taxon>Coleosporiaceae</taxon>
        <taxon>Cronartium</taxon>
    </lineage>
</organism>
<reference evidence="14" key="1">
    <citation type="submission" date="2013-11" db="EMBL/GenBank/DDBJ databases">
        <title>Genome sequence of the fusiform rust pathogen reveals effectors for host alternation and coevolution with pine.</title>
        <authorList>
            <consortium name="DOE Joint Genome Institute"/>
            <person name="Smith K."/>
            <person name="Pendleton A."/>
            <person name="Kubisiak T."/>
            <person name="Anderson C."/>
            <person name="Salamov A."/>
            <person name="Aerts A."/>
            <person name="Riley R."/>
            <person name="Clum A."/>
            <person name="Lindquist E."/>
            <person name="Ence D."/>
            <person name="Campbell M."/>
            <person name="Kronenberg Z."/>
            <person name="Feau N."/>
            <person name="Dhillon B."/>
            <person name="Hamelin R."/>
            <person name="Burleigh J."/>
            <person name="Smith J."/>
            <person name="Yandell M."/>
            <person name="Nelson C."/>
            <person name="Grigoriev I."/>
            <person name="Davis J."/>
        </authorList>
    </citation>
    <scope>NUCLEOTIDE SEQUENCE</scope>
    <source>
        <strain evidence="14">G11</strain>
    </source>
</reference>
<dbReference type="InterPro" id="IPR022643">
    <property type="entry name" value="De-COase2_C"/>
</dbReference>
<proteinExistence type="inferred from homology"/>
<dbReference type="InterPro" id="IPR022644">
    <property type="entry name" value="De-COase2_N"/>
</dbReference>
<comment type="caution">
    <text evidence="14">The sequence shown here is derived from an EMBL/GenBank/DDBJ whole genome shotgun (WGS) entry which is preliminary data.</text>
</comment>
<dbReference type="AlphaFoldDB" id="A0A9P6NMR7"/>
<dbReference type="FunFam" id="3.20.20.10:FF:000005">
    <property type="entry name" value="Ornithine decarboxylase"/>
    <property type="match status" value="1"/>
</dbReference>
<feature type="active site" description="Proton donor" evidence="9">
    <location>
        <position position="460"/>
    </location>
</feature>
<keyword evidence="15" id="KW-1185">Reference proteome</keyword>
<dbReference type="Pfam" id="PF00278">
    <property type="entry name" value="Orn_DAP_Arg_deC"/>
    <property type="match status" value="1"/>
</dbReference>
<evidence type="ECO:0000259" key="12">
    <source>
        <dbReference type="Pfam" id="PF00278"/>
    </source>
</evidence>
<evidence type="ECO:0000313" key="15">
    <source>
        <dbReference type="Proteomes" id="UP000886653"/>
    </source>
</evidence>
<protein>
    <recommendedName>
        <fullName evidence="6">ornithine decarboxylase</fullName>
        <ecNumber evidence="6">4.1.1.17</ecNumber>
    </recommendedName>
</protein>
<feature type="domain" description="Orn/DAP/Arg decarboxylase 2 C-terminal" evidence="12">
    <location>
        <begin position="107"/>
        <end position="489"/>
    </location>
</feature>
<evidence type="ECO:0000256" key="11">
    <source>
        <dbReference type="SAM" id="MobiDB-lite"/>
    </source>
</evidence>
<dbReference type="OrthoDB" id="5034579at2759"/>
<dbReference type="InterPro" id="IPR022653">
    <property type="entry name" value="De-COase2_pyr-phos_BS"/>
</dbReference>
<dbReference type="PRINTS" id="PR01182">
    <property type="entry name" value="ORNDCRBXLASE"/>
</dbReference>
<evidence type="ECO:0000256" key="4">
    <source>
        <dbReference type="ARBA" id="ARBA00023239"/>
    </source>
</evidence>
<dbReference type="InterPro" id="IPR009006">
    <property type="entry name" value="Ala_racemase/Decarboxylase_C"/>
</dbReference>
<dbReference type="Gene3D" id="3.20.20.10">
    <property type="entry name" value="Alanine racemase"/>
    <property type="match status" value="1"/>
</dbReference>
<dbReference type="Pfam" id="PF02784">
    <property type="entry name" value="Orn_Arg_deC_N"/>
    <property type="match status" value="1"/>
</dbReference>
<evidence type="ECO:0000256" key="8">
    <source>
        <dbReference type="ARBA" id="ARBA00049127"/>
    </source>
</evidence>
<keyword evidence="4" id="KW-0456">Lyase</keyword>